<keyword evidence="3" id="KW-1185">Reference proteome</keyword>
<proteinExistence type="predicted"/>
<name>A0A7R8D2T6_LEPSM</name>
<evidence type="ECO:0000313" key="2">
    <source>
        <dbReference type="EMBL" id="CAF3008277.1"/>
    </source>
</evidence>
<evidence type="ECO:0000256" key="1">
    <source>
        <dbReference type="ARBA" id="ARBA00004123"/>
    </source>
</evidence>
<organism evidence="2 3">
    <name type="scientific">Lepeophtheirus salmonis</name>
    <name type="common">Salmon louse</name>
    <name type="synonym">Caligus salmonis</name>
    <dbReference type="NCBI Taxonomy" id="72036"/>
    <lineage>
        <taxon>Eukaryota</taxon>
        <taxon>Metazoa</taxon>
        <taxon>Ecdysozoa</taxon>
        <taxon>Arthropoda</taxon>
        <taxon>Crustacea</taxon>
        <taxon>Multicrustacea</taxon>
        <taxon>Hexanauplia</taxon>
        <taxon>Copepoda</taxon>
        <taxon>Siphonostomatoida</taxon>
        <taxon>Caligidae</taxon>
        <taxon>Lepeophtheirus</taxon>
    </lineage>
</organism>
<dbReference type="GO" id="GO:0005634">
    <property type="term" value="C:nucleus"/>
    <property type="evidence" value="ECO:0007669"/>
    <property type="project" value="UniProtKB-SubCell"/>
</dbReference>
<accession>A0A7R8D2T6</accession>
<evidence type="ECO:0000313" key="3">
    <source>
        <dbReference type="Proteomes" id="UP000675881"/>
    </source>
</evidence>
<dbReference type="InterPro" id="IPR009057">
    <property type="entry name" value="Homeodomain-like_sf"/>
</dbReference>
<dbReference type="SUPFAM" id="SSF46689">
    <property type="entry name" value="Homeodomain-like"/>
    <property type="match status" value="1"/>
</dbReference>
<reference evidence="2" key="1">
    <citation type="submission" date="2021-02" db="EMBL/GenBank/DDBJ databases">
        <authorList>
            <person name="Bekaert M."/>
        </authorList>
    </citation>
    <scope>NUCLEOTIDE SEQUENCE</scope>
    <source>
        <strain evidence="2">IoA-00</strain>
    </source>
</reference>
<dbReference type="EMBL" id="HG994586">
    <property type="protein sequence ID" value="CAF3008277.1"/>
    <property type="molecule type" value="Genomic_DNA"/>
</dbReference>
<dbReference type="Proteomes" id="UP000675881">
    <property type="component" value="Chromosome 7"/>
</dbReference>
<comment type="subcellular location">
    <subcellularLocation>
        <location evidence="1">Nucleus</location>
    </subcellularLocation>
</comment>
<protein>
    <submittedName>
        <fullName evidence="2">(salmon louse) hypothetical protein</fullName>
    </submittedName>
</protein>
<sequence length="159" mass="18383">MILDDMDVKYPIVVNMSSCRMTVTKICKSLGMSRRPIYAIKKRFEERGTVQRKKSVWTRTDVLAIKVWIKGNPLRFLVWQRPRKNHFINDSTRVNSSQDQHYSSKSSRLKCQELLLLEAIGLQHLGSGSVFTRTTSADTINSFRTAEIAKKEMNDKVMD</sequence>
<dbReference type="AlphaFoldDB" id="A0A7R8D2T6"/>
<gene>
    <name evidence="2" type="ORF">LSAA_13424</name>
</gene>